<keyword evidence="10" id="KW-1185">Reference proteome</keyword>
<dbReference type="CDD" id="cd22931">
    <property type="entry name" value="HFD_TAF6"/>
    <property type="match status" value="1"/>
</dbReference>
<feature type="compositionally biased region" description="Polar residues" evidence="7">
    <location>
        <begin position="462"/>
        <end position="479"/>
    </location>
</feature>
<evidence type="ECO:0000256" key="7">
    <source>
        <dbReference type="SAM" id="MobiDB-lite"/>
    </source>
</evidence>
<feature type="region of interest" description="Disordered" evidence="7">
    <location>
        <begin position="450"/>
        <end position="494"/>
    </location>
</feature>
<dbReference type="Proteomes" id="UP000036987">
    <property type="component" value="Unassembled WGS sequence"/>
</dbReference>
<dbReference type="SUPFAM" id="SSF47113">
    <property type="entry name" value="Histone-fold"/>
    <property type="match status" value="1"/>
</dbReference>
<keyword evidence="9" id="KW-0396">Initiation factor</keyword>
<keyword evidence="3" id="KW-0805">Transcription regulation</keyword>
<evidence type="ECO:0000256" key="6">
    <source>
        <dbReference type="ARBA" id="ARBA00023242"/>
    </source>
</evidence>
<evidence type="ECO:0000256" key="3">
    <source>
        <dbReference type="ARBA" id="ARBA00023015"/>
    </source>
</evidence>
<dbReference type="OrthoDB" id="361039at2759"/>
<dbReference type="PANTHER" id="PTHR10221">
    <property type="entry name" value="TRANSCRIPTION INITIATION FACTOR TFIID SUBUNIT 6"/>
    <property type="match status" value="1"/>
</dbReference>
<dbReference type="Pfam" id="PF02969">
    <property type="entry name" value="TAF"/>
    <property type="match status" value="1"/>
</dbReference>
<dbReference type="GO" id="GO:0000124">
    <property type="term" value="C:SAGA complex"/>
    <property type="evidence" value="ECO:0007669"/>
    <property type="project" value="InterPro"/>
</dbReference>
<comment type="similarity">
    <text evidence="2">Belongs to the TAF6 family.</text>
</comment>
<keyword evidence="5" id="KW-0804">Transcription</keyword>
<dbReference type="InterPro" id="IPR009072">
    <property type="entry name" value="Histone-fold"/>
</dbReference>
<evidence type="ECO:0000256" key="1">
    <source>
        <dbReference type="ARBA" id="ARBA00004123"/>
    </source>
</evidence>
<dbReference type="EMBL" id="LFYR01000448">
    <property type="protein sequence ID" value="KMZ74052.1"/>
    <property type="molecule type" value="Genomic_DNA"/>
</dbReference>
<dbReference type="CDD" id="cd08050">
    <property type="entry name" value="TAF6C"/>
    <property type="match status" value="1"/>
</dbReference>
<comment type="caution">
    <text evidence="9">The sequence shown here is derived from an EMBL/GenBank/DDBJ whole genome shotgun (WGS) entry which is preliminary data.</text>
</comment>
<dbReference type="FunFam" id="1.10.20.10:FF:000046">
    <property type="entry name" value="transcription initiation factor TFIID subunit 6"/>
    <property type="match status" value="1"/>
</dbReference>
<gene>
    <name evidence="9" type="ORF">ZOSMA_136G00200</name>
</gene>
<dbReference type="GO" id="GO:0003713">
    <property type="term" value="F:transcription coactivator activity"/>
    <property type="evidence" value="ECO:0000318"/>
    <property type="project" value="GO_Central"/>
</dbReference>
<dbReference type="GO" id="GO:0005669">
    <property type="term" value="C:transcription factor TFIID complex"/>
    <property type="evidence" value="ECO:0000318"/>
    <property type="project" value="GO_Central"/>
</dbReference>
<evidence type="ECO:0000313" key="9">
    <source>
        <dbReference type="EMBL" id="KMZ74052.1"/>
    </source>
</evidence>
<organism evidence="9 10">
    <name type="scientific">Zostera marina</name>
    <name type="common">Eelgrass</name>
    <dbReference type="NCBI Taxonomy" id="29655"/>
    <lineage>
        <taxon>Eukaryota</taxon>
        <taxon>Viridiplantae</taxon>
        <taxon>Streptophyta</taxon>
        <taxon>Embryophyta</taxon>
        <taxon>Tracheophyta</taxon>
        <taxon>Spermatophyta</taxon>
        <taxon>Magnoliopsida</taxon>
        <taxon>Liliopsida</taxon>
        <taxon>Zosteraceae</taxon>
        <taxon>Zostera</taxon>
    </lineage>
</organism>
<reference evidence="10" key="1">
    <citation type="journal article" date="2016" name="Nature">
        <title>The genome of the seagrass Zostera marina reveals angiosperm adaptation to the sea.</title>
        <authorList>
            <person name="Olsen J.L."/>
            <person name="Rouze P."/>
            <person name="Verhelst B."/>
            <person name="Lin Y.-C."/>
            <person name="Bayer T."/>
            <person name="Collen J."/>
            <person name="Dattolo E."/>
            <person name="De Paoli E."/>
            <person name="Dittami S."/>
            <person name="Maumus F."/>
            <person name="Michel G."/>
            <person name="Kersting A."/>
            <person name="Lauritano C."/>
            <person name="Lohaus R."/>
            <person name="Toepel M."/>
            <person name="Tonon T."/>
            <person name="Vanneste K."/>
            <person name="Amirebrahimi M."/>
            <person name="Brakel J."/>
            <person name="Bostroem C."/>
            <person name="Chovatia M."/>
            <person name="Grimwood J."/>
            <person name="Jenkins J.W."/>
            <person name="Jueterbock A."/>
            <person name="Mraz A."/>
            <person name="Stam W.T."/>
            <person name="Tice H."/>
            <person name="Bornberg-Bauer E."/>
            <person name="Green P.J."/>
            <person name="Pearson G.A."/>
            <person name="Procaccini G."/>
            <person name="Duarte C.M."/>
            <person name="Schmutz J."/>
            <person name="Reusch T.B.H."/>
            <person name="Van de Peer Y."/>
        </authorList>
    </citation>
    <scope>NUCLEOTIDE SEQUENCE [LARGE SCALE GENOMIC DNA]</scope>
    <source>
        <strain evidence="10">cv. Finnish</strain>
    </source>
</reference>
<keyword evidence="6" id="KW-0539">Nucleus</keyword>
<dbReference type="InterPro" id="IPR037796">
    <property type="entry name" value="TAF6"/>
</dbReference>
<dbReference type="InterPro" id="IPR004823">
    <property type="entry name" value="TAF_TATA-bd_Histone-like_dom"/>
</dbReference>
<feature type="compositionally biased region" description="Basic and acidic residues" evidence="7">
    <location>
        <begin position="146"/>
        <end position="158"/>
    </location>
</feature>
<dbReference type="Gene3D" id="1.10.20.10">
    <property type="entry name" value="Histone, subunit A"/>
    <property type="match status" value="1"/>
</dbReference>
<dbReference type="InterPro" id="IPR046344">
    <property type="entry name" value="TAF6_C_sf"/>
</dbReference>
<dbReference type="InterPro" id="IPR016024">
    <property type="entry name" value="ARM-type_fold"/>
</dbReference>
<sequence>MSIFPKETIEVIAQSMGMSNLSSDVSSVLAPDVEYRLREIMQESIKLMLHSKRTVLTAEDVDSSLRLKNVEPIYGFASSDPMKFKKAIGHNDLFYIDDKELDVKDIINAPLPKAPLDKTVMAHWLAIEGVQPTIPENPPPEALAHQPEKKSEQVKEEGPPVDFKLPVKHVLSRELQIYFDKITELILTMPQSMLFKEALVSLATDSGLHPLVPYFSYFIADEVSQNLKNLTLLIATMRVVQSLLRNPHIHLEPYLHQLMPSMITCIVAKRLGHRFVDNHWGLRDFSAKLVASVCQRFGHAYHNLQLRVTRTLLQAFLDPTKAMTQHYGAIQGLASLGPSVVRLLILPNLQSYLKLLEPEMLLEKQKNEMKRNEAWRVYGALLHAAGQCLRERFKTFPYLLTPPGRSVWKISNRVATSMPNNKRKISTDISQQPVLKKAATDSSVGLINTEDMQGAPDGFHAASNTPPSSSGQIPNTNISDRGRKEIGGDSQIPNTSAVIPKAWKEDMDGGNLFSSLFEFFGESTLPFTQSVEMSYFL</sequence>
<dbReference type="InterPro" id="IPR011442">
    <property type="entry name" value="TAF6_C"/>
</dbReference>
<dbReference type="GO" id="GO:0003743">
    <property type="term" value="F:translation initiation factor activity"/>
    <property type="evidence" value="ECO:0007669"/>
    <property type="project" value="UniProtKB-KW"/>
</dbReference>
<dbReference type="SUPFAM" id="SSF48371">
    <property type="entry name" value="ARM repeat"/>
    <property type="match status" value="1"/>
</dbReference>
<dbReference type="SMART" id="SM00803">
    <property type="entry name" value="TAF"/>
    <property type="match status" value="1"/>
</dbReference>
<protein>
    <submittedName>
        <fullName evidence="9">Transcription initiation factor TFIID subunit</fullName>
    </submittedName>
</protein>
<feature type="domain" description="TATA box binding protein associated factor (TAF) histone-like fold" evidence="8">
    <location>
        <begin position="2"/>
        <end position="66"/>
    </location>
</feature>
<evidence type="ECO:0000259" key="8">
    <source>
        <dbReference type="SMART" id="SM00803"/>
    </source>
</evidence>
<evidence type="ECO:0000256" key="4">
    <source>
        <dbReference type="ARBA" id="ARBA00023159"/>
    </source>
</evidence>
<accession>A0A0K9Q0N3</accession>
<dbReference type="FunFam" id="1.25.40.770:FF:000004">
    <property type="entry name" value="transcription initiation factor TFIID subunit 6"/>
    <property type="match status" value="1"/>
</dbReference>
<dbReference type="AlphaFoldDB" id="A0A0K9Q0N3"/>
<name>A0A0K9Q0N3_ZOSMR</name>
<comment type="subcellular location">
    <subcellularLocation>
        <location evidence="1">Nucleus</location>
    </subcellularLocation>
</comment>
<dbReference type="STRING" id="29655.A0A0K9Q0N3"/>
<evidence type="ECO:0000256" key="2">
    <source>
        <dbReference type="ARBA" id="ARBA00007688"/>
    </source>
</evidence>
<dbReference type="PANTHER" id="PTHR10221:SF9">
    <property type="entry name" value="TRANSCRIPTION INITIATION FACTOR TFIID SUBUNIT 6"/>
    <property type="match status" value="1"/>
</dbReference>
<evidence type="ECO:0000256" key="5">
    <source>
        <dbReference type="ARBA" id="ARBA00023163"/>
    </source>
</evidence>
<dbReference type="GO" id="GO:0016251">
    <property type="term" value="F:RNA polymerase II general transcription initiation factor activity"/>
    <property type="evidence" value="ECO:0007669"/>
    <property type="project" value="InterPro"/>
</dbReference>
<keyword evidence="9" id="KW-0648">Protein biosynthesis</keyword>
<dbReference type="GO" id="GO:0046982">
    <property type="term" value="F:protein heterodimerization activity"/>
    <property type="evidence" value="ECO:0007669"/>
    <property type="project" value="InterPro"/>
</dbReference>
<keyword evidence="4" id="KW-0010">Activator</keyword>
<dbReference type="GO" id="GO:0046695">
    <property type="term" value="C:SLIK (SAGA-like) complex"/>
    <property type="evidence" value="ECO:0007669"/>
    <property type="project" value="InterPro"/>
</dbReference>
<dbReference type="OMA" id="DTSIVCH"/>
<proteinExistence type="inferred from homology"/>
<feature type="region of interest" description="Disordered" evidence="7">
    <location>
        <begin position="134"/>
        <end position="159"/>
    </location>
</feature>
<dbReference type="Gene3D" id="1.25.40.770">
    <property type="entry name" value="TAF6, C-terminal HEAT repeat domain"/>
    <property type="match status" value="1"/>
</dbReference>
<dbReference type="GO" id="GO:0051123">
    <property type="term" value="P:RNA polymerase II preinitiation complex assembly"/>
    <property type="evidence" value="ECO:0000318"/>
    <property type="project" value="GO_Central"/>
</dbReference>
<evidence type="ECO:0000313" key="10">
    <source>
        <dbReference type="Proteomes" id="UP000036987"/>
    </source>
</evidence>
<dbReference type="Pfam" id="PF07571">
    <property type="entry name" value="TAF6_C"/>
    <property type="match status" value="1"/>
</dbReference>